<feature type="transmembrane region" description="Helical" evidence="8">
    <location>
        <begin position="314"/>
        <end position="336"/>
    </location>
</feature>
<keyword evidence="11" id="KW-1185">Reference proteome</keyword>
<accession>A0A285NY41</accession>
<name>A0A285NY41_9AQUI</name>
<evidence type="ECO:0000256" key="6">
    <source>
        <dbReference type="ARBA" id="ARBA00022989"/>
    </source>
</evidence>
<feature type="transmembrane region" description="Helical" evidence="8">
    <location>
        <begin position="264"/>
        <end position="283"/>
    </location>
</feature>
<dbReference type="GO" id="GO:0009103">
    <property type="term" value="P:lipopolysaccharide biosynthetic process"/>
    <property type="evidence" value="ECO:0007669"/>
    <property type="project" value="UniProtKB-ARBA"/>
</dbReference>
<evidence type="ECO:0000256" key="3">
    <source>
        <dbReference type="ARBA" id="ARBA00022676"/>
    </source>
</evidence>
<feature type="transmembrane region" description="Helical" evidence="8">
    <location>
        <begin position="226"/>
        <end position="252"/>
    </location>
</feature>
<dbReference type="PANTHER" id="PTHR33908">
    <property type="entry name" value="MANNOSYLTRANSFERASE YKCB-RELATED"/>
    <property type="match status" value="1"/>
</dbReference>
<comment type="subcellular location">
    <subcellularLocation>
        <location evidence="1">Cell membrane</location>
        <topology evidence="1">Multi-pass membrane protein</topology>
    </subcellularLocation>
</comment>
<evidence type="ECO:0000313" key="11">
    <source>
        <dbReference type="Proteomes" id="UP000218627"/>
    </source>
</evidence>
<protein>
    <submittedName>
        <fullName evidence="10">4-amino-4-deoxy-L-arabinose transferase</fullName>
    </submittedName>
</protein>
<dbReference type="GO" id="GO:0005886">
    <property type="term" value="C:plasma membrane"/>
    <property type="evidence" value="ECO:0007669"/>
    <property type="project" value="UniProtKB-SubCell"/>
</dbReference>
<feature type="transmembrane region" description="Helical" evidence="8">
    <location>
        <begin position="290"/>
        <end position="308"/>
    </location>
</feature>
<evidence type="ECO:0000256" key="8">
    <source>
        <dbReference type="SAM" id="Phobius"/>
    </source>
</evidence>
<organism evidence="10 11">
    <name type="scientific">Hydrogenobacter hydrogenophilus</name>
    <dbReference type="NCBI Taxonomy" id="35835"/>
    <lineage>
        <taxon>Bacteria</taxon>
        <taxon>Pseudomonadati</taxon>
        <taxon>Aquificota</taxon>
        <taxon>Aquificia</taxon>
        <taxon>Aquificales</taxon>
        <taxon>Aquificaceae</taxon>
        <taxon>Hydrogenobacter</taxon>
    </lineage>
</organism>
<keyword evidence="6 8" id="KW-1133">Transmembrane helix</keyword>
<proteinExistence type="predicted"/>
<feature type="transmembrane region" description="Helical" evidence="8">
    <location>
        <begin position="188"/>
        <end position="206"/>
    </location>
</feature>
<evidence type="ECO:0000256" key="5">
    <source>
        <dbReference type="ARBA" id="ARBA00022692"/>
    </source>
</evidence>
<dbReference type="Pfam" id="PF13231">
    <property type="entry name" value="PMT_2"/>
    <property type="match status" value="1"/>
</dbReference>
<dbReference type="PANTHER" id="PTHR33908:SF11">
    <property type="entry name" value="MEMBRANE PROTEIN"/>
    <property type="match status" value="1"/>
</dbReference>
<keyword evidence="5 8" id="KW-0812">Transmembrane</keyword>
<keyword evidence="2" id="KW-1003">Cell membrane</keyword>
<feature type="domain" description="Glycosyltransferase RgtA/B/C/D-like" evidence="9">
    <location>
        <begin position="46"/>
        <end position="204"/>
    </location>
</feature>
<feature type="transmembrane region" description="Helical" evidence="8">
    <location>
        <begin position="5"/>
        <end position="24"/>
    </location>
</feature>
<feature type="transmembrane region" description="Helical" evidence="8">
    <location>
        <begin position="67"/>
        <end position="88"/>
    </location>
</feature>
<sequence length="476" mass="55068">MILVLLLNLLLFIFRLFYILYYPVDLSPEEAQYWDWSRHLDLSYYSKPPMVAYLNFLTTKLLGNTELAVRITPMILSFVLSILTYIFVRRIFGPRVALVCATLPQITVGYSINSLLMTTDAPFVFFWSLSVMAIHTAFEKNEKKLWILVGILSGLAFLSKYPAVFLLPITLLYMAFIRKDLLMSPSPYLSLIPAFILSLPVFIWNYQHGFVSFKHVSTLASKSDSLIELSGALEFLGGQALLLSILPFLVLLYAWLKSLKDRKLVFFTFYSLPVFLFFLILSFHKRVEANWAGFSYFSGFILVSYFLSRSFLLIPSYLLSFVLFIFLHFTPLFDIFKITPLLPPERDPTKFLVGWKDLGKRVSQLYTGSEMIFSPQYQVSAELAFYVKGNPRTYCVNLGRRMNQYDLWKEGMENYIGKSAIFVSVGPAEKRVLSAFGGIIKEEIYKVIWRGKEVRTFYIYKLKDYRGLEESLPMGY</sequence>
<reference evidence="11" key="1">
    <citation type="submission" date="2017-09" db="EMBL/GenBank/DDBJ databases">
        <authorList>
            <person name="Varghese N."/>
            <person name="Submissions S."/>
        </authorList>
    </citation>
    <scope>NUCLEOTIDE SEQUENCE [LARGE SCALE GENOMIC DNA]</scope>
    <source>
        <strain evidence="11">DSM 2913</strain>
    </source>
</reference>
<keyword evidence="3" id="KW-0328">Glycosyltransferase</keyword>
<keyword evidence="4 10" id="KW-0808">Transferase</keyword>
<dbReference type="Proteomes" id="UP000218627">
    <property type="component" value="Unassembled WGS sequence"/>
</dbReference>
<dbReference type="InterPro" id="IPR050297">
    <property type="entry name" value="LipidA_mod_glycosyltrf_83"/>
</dbReference>
<dbReference type="AlphaFoldDB" id="A0A285NY41"/>
<feature type="transmembrane region" description="Helical" evidence="8">
    <location>
        <begin position="145"/>
        <end position="176"/>
    </location>
</feature>
<evidence type="ECO:0000256" key="4">
    <source>
        <dbReference type="ARBA" id="ARBA00022679"/>
    </source>
</evidence>
<dbReference type="InterPro" id="IPR038731">
    <property type="entry name" value="RgtA/B/C-like"/>
</dbReference>
<dbReference type="RefSeq" id="WP_096602092.1">
    <property type="nucleotide sequence ID" value="NZ_OBEN01000005.1"/>
</dbReference>
<evidence type="ECO:0000256" key="1">
    <source>
        <dbReference type="ARBA" id="ARBA00004651"/>
    </source>
</evidence>
<dbReference type="OrthoDB" id="8933800at2"/>
<dbReference type="GO" id="GO:0016763">
    <property type="term" value="F:pentosyltransferase activity"/>
    <property type="evidence" value="ECO:0007669"/>
    <property type="project" value="TreeGrafter"/>
</dbReference>
<gene>
    <name evidence="10" type="ORF">SAMN06265353_1051</name>
</gene>
<keyword evidence="7 8" id="KW-0472">Membrane</keyword>
<evidence type="ECO:0000256" key="2">
    <source>
        <dbReference type="ARBA" id="ARBA00022475"/>
    </source>
</evidence>
<evidence type="ECO:0000313" key="10">
    <source>
        <dbReference type="EMBL" id="SNZ14359.1"/>
    </source>
</evidence>
<evidence type="ECO:0000259" key="9">
    <source>
        <dbReference type="Pfam" id="PF13231"/>
    </source>
</evidence>
<evidence type="ECO:0000256" key="7">
    <source>
        <dbReference type="ARBA" id="ARBA00023136"/>
    </source>
</evidence>
<dbReference type="EMBL" id="OBEN01000005">
    <property type="protein sequence ID" value="SNZ14359.1"/>
    <property type="molecule type" value="Genomic_DNA"/>
</dbReference>